<evidence type="ECO:0000256" key="2">
    <source>
        <dbReference type="ARBA" id="ARBA00004123"/>
    </source>
</evidence>
<sequence>MMVNDQLILEEDYDENYEPTENEIIEYAASIGIDFDKEPQLLWIAREGINAPLPENWRPCQTPTGDVYYFNFQTGKSIWDHPCDEFYRNMVINERKKQDQDKNSSTKKKTKEKDEGKKKKQNAEVDELKPLTKAPGQKLNPLVPPLESSMGIPQVHRSLASDQAGSFRSAESTAGGASGLRGSLGNSLQTKGSLNTTTGSFKSNSLNITSSVTLPNYPGEIVDDDDDHDWQGNHRFDFSAHDIAALNYE</sequence>
<evidence type="ECO:0000313" key="20">
    <source>
        <dbReference type="Proteomes" id="UP000678393"/>
    </source>
</evidence>
<dbReference type="Pfam" id="PF00397">
    <property type="entry name" value="WW"/>
    <property type="match status" value="1"/>
</dbReference>
<organism evidence="19 20">
    <name type="scientific">Candidula unifasciata</name>
    <dbReference type="NCBI Taxonomy" id="100452"/>
    <lineage>
        <taxon>Eukaryota</taxon>
        <taxon>Metazoa</taxon>
        <taxon>Spiralia</taxon>
        <taxon>Lophotrochozoa</taxon>
        <taxon>Mollusca</taxon>
        <taxon>Gastropoda</taxon>
        <taxon>Heterobranchia</taxon>
        <taxon>Euthyneura</taxon>
        <taxon>Panpulmonata</taxon>
        <taxon>Eupulmonata</taxon>
        <taxon>Stylommatophora</taxon>
        <taxon>Helicina</taxon>
        <taxon>Helicoidea</taxon>
        <taxon>Geomitridae</taxon>
        <taxon>Candidula</taxon>
    </lineage>
</organism>
<dbReference type="EMBL" id="CAJHNH020006013">
    <property type="protein sequence ID" value="CAG5133222.1"/>
    <property type="molecule type" value="Genomic_DNA"/>
</dbReference>
<evidence type="ECO:0000256" key="4">
    <source>
        <dbReference type="ARBA" id="ARBA00022553"/>
    </source>
</evidence>
<dbReference type="InterPro" id="IPR053233">
    <property type="entry name" value="ABRA-related"/>
</dbReference>
<dbReference type="Proteomes" id="UP000678393">
    <property type="component" value="Unassembled WGS sequence"/>
</dbReference>
<dbReference type="GO" id="GO:0005814">
    <property type="term" value="C:centriole"/>
    <property type="evidence" value="ECO:0007669"/>
    <property type="project" value="UniProtKB-SubCell"/>
</dbReference>
<evidence type="ECO:0000256" key="10">
    <source>
        <dbReference type="ARBA" id="ARBA00023204"/>
    </source>
</evidence>
<dbReference type="SMART" id="SM00456">
    <property type="entry name" value="WW"/>
    <property type="match status" value="1"/>
</dbReference>
<evidence type="ECO:0000256" key="16">
    <source>
        <dbReference type="ARBA" id="ARBA00067900"/>
    </source>
</evidence>
<dbReference type="Gene3D" id="3.30.1470.10">
    <property type="entry name" value="Photosystem I PsaD, reaction center subunit II"/>
    <property type="match status" value="1"/>
</dbReference>
<dbReference type="PANTHER" id="PTHR21715:SF0">
    <property type="entry name" value="RH04127P"/>
    <property type="match status" value="1"/>
</dbReference>
<keyword evidence="6" id="KW-0227">DNA damage</keyword>
<keyword evidence="4" id="KW-0597">Phosphoprotein</keyword>
<dbReference type="InterPro" id="IPR001202">
    <property type="entry name" value="WW_dom"/>
</dbReference>
<comment type="subunit">
    <text evidence="15">Interacts (via N-terminus) with ATRIP. Interacts with ATM, ATR and MDC1. Interacts with XPA (via N-terminus) upon UV irradiation. Interacts with CEP83, CCDC92, TTBK2, DVL3, NPHP3 and weakly with NPHP4. Interacts with DZIP1.</text>
</comment>
<dbReference type="GO" id="GO:0051301">
    <property type="term" value="P:cell division"/>
    <property type="evidence" value="ECO:0007669"/>
    <property type="project" value="UniProtKB-KW"/>
</dbReference>
<keyword evidence="12" id="KW-0539">Nucleus</keyword>
<dbReference type="SUPFAM" id="SSF51045">
    <property type="entry name" value="WW domain"/>
    <property type="match status" value="1"/>
</dbReference>
<evidence type="ECO:0000256" key="6">
    <source>
        <dbReference type="ARBA" id="ARBA00022763"/>
    </source>
</evidence>
<evidence type="ECO:0000256" key="3">
    <source>
        <dbReference type="ARBA" id="ARBA00022490"/>
    </source>
</evidence>
<evidence type="ECO:0000313" key="19">
    <source>
        <dbReference type="EMBL" id="CAG5133222.1"/>
    </source>
</evidence>
<dbReference type="PROSITE" id="PS50020">
    <property type="entry name" value="WW_DOMAIN_2"/>
    <property type="match status" value="1"/>
</dbReference>
<dbReference type="PANTHER" id="PTHR21715">
    <property type="entry name" value="RH04127P"/>
    <property type="match status" value="1"/>
</dbReference>
<dbReference type="GO" id="GO:0097539">
    <property type="term" value="C:ciliary transition fiber"/>
    <property type="evidence" value="ECO:0007669"/>
    <property type="project" value="UniProtKB-ARBA"/>
</dbReference>
<evidence type="ECO:0000259" key="18">
    <source>
        <dbReference type="PROSITE" id="PS50020"/>
    </source>
</evidence>
<dbReference type="InterPro" id="IPR036020">
    <property type="entry name" value="WW_dom_sf"/>
</dbReference>
<keyword evidence="10" id="KW-0234">DNA repair</keyword>
<dbReference type="OrthoDB" id="6344460at2759"/>
<comment type="function">
    <text evidence="14">Plays a role in microtubule organization and/or maintenance for the formation of primary cilia (PC), a microtubule-based structure that protrudes from the surface of epithelial cells. Plays a critical role in G2/M checkpoint and nuclear divisions. A key player in the DNA damage-activated ATR/ATM signaling cascade since it is required for the proper phosphorylation of H2AX, RPA, CHEK2 and CHEK1. Plays a critical role in chromosome segregation, acting as a mediator required for the maintenance of genomic stability through modulation of MDC1, RPA and CHEK1.</text>
</comment>
<evidence type="ECO:0000256" key="15">
    <source>
        <dbReference type="ARBA" id="ARBA00061715"/>
    </source>
</evidence>
<keyword evidence="5" id="KW-0132">Cell division</keyword>
<feature type="region of interest" description="Disordered" evidence="17">
    <location>
        <begin position="94"/>
        <end position="228"/>
    </location>
</feature>
<evidence type="ECO:0000256" key="9">
    <source>
        <dbReference type="ARBA" id="ARBA00023054"/>
    </source>
</evidence>
<reference evidence="19" key="1">
    <citation type="submission" date="2021-04" db="EMBL/GenBank/DDBJ databases">
        <authorList>
            <consortium name="Molecular Ecology Group"/>
        </authorList>
    </citation>
    <scope>NUCLEOTIDE SEQUENCE</scope>
</reference>
<protein>
    <recommendedName>
        <fullName evidence="16">Centrosomal protein of 164 kDa</fullName>
    </recommendedName>
</protein>
<keyword evidence="3" id="KW-0963">Cytoplasm</keyword>
<evidence type="ECO:0000256" key="7">
    <source>
        <dbReference type="ARBA" id="ARBA00022776"/>
    </source>
</evidence>
<keyword evidence="7" id="KW-0498">Mitosis</keyword>
<evidence type="ECO:0000256" key="12">
    <source>
        <dbReference type="ARBA" id="ARBA00023242"/>
    </source>
</evidence>
<feature type="compositionally biased region" description="Polar residues" evidence="17">
    <location>
        <begin position="160"/>
        <end position="172"/>
    </location>
</feature>
<evidence type="ECO:0000256" key="13">
    <source>
        <dbReference type="ARBA" id="ARBA00023306"/>
    </source>
</evidence>
<dbReference type="AlphaFoldDB" id="A0A8S3ZYV6"/>
<evidence type="ECO:0000256" key="14">
    <source>
        <dbReference type="ARBA" id="ARBA00056906"/>
    </source>
</evidence>
<accession>A0A8S3ZYV6</accession>
<dbReference type="GO" id="GO:0030030">
    <property type="term" value="P:cell projection organization"/>
    <property type="evidence" value="ECO:0007669"/>
    <property type="project" value="UniProtKB-KW"/>
</dbReference>
<feature type="domain" description="WW" evidence="18">
    <location>
        <begin position="51"/>
        <end position="84"/>
    </location>
</feature>
<keyword evidence="20" id="KW-1185">Reference proteome</keyword>
<feature type="compositionally biased region" description="Polar residues" evidence="17">
    <location>
        <begin position="189"/>
        <end position="214"/>
    </location>
</feature>
<feature type="non-terminal residue" evidence="19">
    <location>
        <position position="249"/>
    </location>
</feature>
<dbReference type="FunFam" id="3.30.1470.10:FF:000001">
    <property type="entry name" value="Centrosomal protein of 164 kDa"/>
    <property type="match status" value="1"/>
</dbReference>
<comment type="subcellular location">
    <subcellularLocation>
        <location evidence="1">Cytoplasm</location>
        <location evidence="1">Cytoskeleton</location>
        <location evidence="1">Microtubule organizing center</location>
        <location evidence="1">Centrosome</location>
        <location evidence="1">Centriole</location>
    </subcellularLocation>
    <subcellularLocation>
        <location evidence="2">Nucleus</location>
    </subcellularLocation>
</comment>
<evidence type="ECO:0000256" key="5">
    <source>
        <dbReference type="ARBA" id="ARBA00022618"/>
    </source>
</evidence>
<feature type="compositionally biased region" description="Basic and acidic residues" evidence="17">
    <location>
        <begin position="94"/>
        <end position="104"/>
    </location>
</feature>
<evidence type="ECO:0000256" key="1">
    <source>
        <dbReference type="ARBA" id="ARBA00004114"/>
    </source>
</evidence>
<dbReference type="GO" id="GO:0005634">
    <property type="term" value="C:nucleus"/>
    <property type="evidence" value="ECO:0007669"/>
    <property type="project" value="UniProtKB-SubCell"/>
</dbReference>
<gene>
    <name evidence="19" type="ORF">CUNI_LOCUS18780</name>
</gene>
<keyword evidence="8" id="KW-0970">Cilium biogenesis/degradation</keyword>
<feature type="compositionally biased region" description="Basic and acidic residues" evidence="17">
    <location>
        <begin position="111"/>
        <end position="130"/>
    </location>
</feature>
<proteinExistence type="predicted"/>
<dbReference type="GO" id="GO:0006281">
    <property type="term" value="P:DNA repair"/>
    <property type="evidence" value="ECO:0007669"/>
    <property type="project" value="UniProtKB-KW"/>
</dbReference>
<dbReference type="CDD" id="cd00201">
    <property type="entry name" value="WW"/>
    <property type="match status" value="1"/>
</dbReference>
<keyword evidence="9" id="KW-0175">Coiled coil</keyword>
<comment type="caution">
    <text evidence="19">The sequence shown here is derived from an EMBL/GenBank/DDBJ whole genome shotgun (WGS) entry which is preliminary data.</text>
</comment>
<evidence type="ECO:0000256" key="8">
    <source>
        <dbReference type="ARBA" id="ARBA00022794"/>
    </source>
</evidence>
<evidence type="ECO:0000256" key="11">
    <source>
        <dbReference type="ARBA" id="ARBA00023212"/>
    </source>
</evidence>
<evidence type="ECO:0000256" key="17">
    <source>
        <dbReference type="SAM" id="MobiDB-lite"/>
    </source>
</evidence>
<keyword evidence="11" id="KW-0206">Cytoskeleton</keyword>
<keyword evidence="13" id="KW-0131">Cell cycle</keyword>
<name>A0A8S3ZYV6_9EUPU</name>